<evidence type="ECO:0000256" key="3">
    <source>
        <dbReference type="ARBA" id="ARBA00022837"/>
    </source>
</evidence>
<dbReference type="SMART" id="SM00054">
    <property type="entry name" value="EFh"/>
    <property type="match status" value="4"/>
</dbReference>
<dbReference type="PROSITE" id="PS00018">
    <property type="entry name" value="EF_HAND_1"/>
    <property type="match status" value="2"/>
</dbReference>
<evidence type="ECO:0000259" key="4">
    <source>
        <dbReference type="PROSITE" id="PS50222"/>
    </source>
</evidence>
<sequence length="155" mass="17632">MTEEEKKKTELTPQQIKEAKDAFDIFDRNSDGKISENELATVMRSLGQNPSQKEVKELMSTLDLDNSGEISFEEFCRLWCAQLDEVETEDDIVDAFRVFDKDSHGKIQATELISVLKGLGDPMTQEDIDDMIAQAHPDKDGLIDYAEFVHRIMNS</sequence>
<dbReference type="InterPro" id="IPR011992">
    <property type="entry name" value="EF-hand-dom_pair"/>
</dbReference>
<keyword evidence="6" id="KW-1185">Reference proteome</keyword>
<dbReference type="PROSITE" id="PS50222">
    <property type="entry name" value="EF_HAND_2"/>
    <property type="match status" value="3"/>
</dbReference>
<dbReference type="PANTHER" id="PTHR23048">
    <property type="entry name" value="MYOSIN LIGHT CHAIN 1, 3"/>
    <property type="match status" value="1"/>
</dbReference>
<dbReference type="Proteomes" id="UP000001542">
    <property type="component" value="Unassembled WGS sequence"/>
</dbReference>
<reference evidence="5" key="1">
    <citation type="submission" date="2006-10" db="EMBL/GenBank/DDBJ databases">
        <authorList>
            <person name="Amadeo P."/>
            <person name="Zhao Q."/>
            <person name="Wortman J."/>
            <person name="Fraser-Liggett C."/>
            <person name="Carlton J."/>
        </authorList>
    </citation>
    <scope>NUCLEOTIDE SEQUENCE</scope>
    <source>
        <strain evidence="5">G3</strain>
    </source>
</reference>
<feature type="domain" description="EF-hand" evidence="4">
    <location>
        <begin position="14"/>
        <end position="49"/>
    </location>
</feature>
<dbReference type="FunFam" id="1.10.238.10:FF:000712">
    <property type="entry name" value="EF hand family protein"/>
    <property type="match status" value="1"/>
</dbReference>
<dbReference type="Gene3D" id="1.10.238.10">
    <property type="entry name" value="EF-hand"/>
    <property type="match status" value="2"/>
</dbReference>
<dbReference type="eggNOG" id="KOG0027">
    <property type="taxonomic scope" value="Eukaryota"/>
</dbReference>
<dbReference type="STRING" id="5722.A2FCX5"/>
<dbReference type="OrthoDB" id="26525at2759"/>
<dbReference type="AlphaFoldDB" id="A2FCX5"/>
<dbReference type="CDD" id="cd00051">
    <property type="entry name" value="EFh"/>
    <property type="match status" value="1"/>
</dbReference>
<dbReference type="PANTHER" id="PTHR23048:SF0">
    <property type="entry name" value="CALMODULIN LIKE 3"/>
    <property type="match status" value="1"/>
</dbReference>
<feature type="domain" description="EF-hand" evidence="4">
    <location>
        <begin position="50"/>
        <end position="85"/>
    </location>
</feature>
<dbReference type="InParanoid" id="A2FCX5"/>
<dbReference type="RefSeq" id="XP_001310191.1">
    <property type="nucleotide sequence ID" value="XM_001310190.1"/>
</dbReference>
<dbReference type="OMA" id="VHRIMNS"/>
<organism evidence="5 6">
    <name type="scientific">Trichomonas vaginalis (strain ATCC PRA-98 / G3)</name>
    <dbReference type="NCBI Taxonomy" id="412133"/>
    <lineage>
        <taxon>Eukaryota</taxon>
        <taxon>Metamonada</taxon>
        <taxon>Parabasalia</taxon>
        <taxon>Trichomonadida</taxon>
        <taxon>Trichomonadidae</taxon>
        <taxon>Trichomonas</taxon>
    </lineage>
</organism>
<gene>
    <name evidence="5" type="ORF">TVAG_037680</name>
</gene>
<evidence type="ECO:0000256" key="2">
    <source>
        <dbReference type="ARBA" id="ARBA00022737"/>
    </source>
</evidence>
<evidence type="ECO:0000313" key="5">
    <source>
        <dbReference type="EMBL" id="EAX97261.1"/>
    </source>
</evidence>
<dbReference type="InterPro" id="IPR050230">
    <property type="entry name" value="CALM/Myosin/TropC-like"/>
</dbReference>
<dbReference type="EMBL" id="DS113723">
    <property type="protein sequence ID" value="EAX97261.1"/>
    <property type="molecule type" value="Genomic_DNA"/>
</dbReference>
<dbReference type="VEuPathDB" id="TrichDB:TVAG_037680"/>
<dbReference type="InterPro" id="IPR002048">
    <property type="entry name" value="EF_hand_dom"/>
</dbReference>
<dbReference type="FunFam" id="1.10.238.10:FF:000181">
    <property type="entry name" value="CALML5 isoform 1"/>
    <property type="match status" value="1"/>
</dbReference>
<reference evidence="5" key="2">
    <citation type="journal article" date="2007" name="Science">
        <title>Draft genome sequence of the sexually transmitted pathogen Trichomonas vaginalis.</title>
        <authorList>
            <person name="Carlton J.M."/>
            <person name="Hirt R.P."/>
            <person name="Silva J.C."/>
            <person name="Delcher A.L."/>
            <person name="Schatz M."/>
            <person name="Zhao Q."/>
            <person name="Wortman J.R."/>
            <person name="Bidwell S.L."/>
            <person name="Alsmark U.C.M."/>
            <person name="Besteiro S."/>
            <person name="Sicheritz-Ponten T."/>
            <person name="Noel C.J."/>
            <person name="Dacks J.B."/>
            <person name="Foster P.G."/>
            <person name="Simillion C."/>
            <person name="Van de Peer Y."/>
            <person name="Miranda-Saavedra D."/>
            <person name="Barton G.J."/>
            <person name="Westrop G.D."/>
            <person name="Mueller S."/>
            <person name="Dessi D."/>
            <person name="Fiori P.L."/>
            <person name="Ren Q."/>
            <person name="Paulsen I."/>
            <person name="Zhang H."/>
            <person name="Bastida-Corcuera F.D."/>
            <person name="Simoes-Barbosa A."/>
            <person name="Brown M.T."/>
            <person name="Hayes R.D."/>
            <person name="Mukherjee M."/>
            <person name="Okumura C.Y."/>
            <person name="Schneider R."/>
            <person name="Smith A.J."/>
            <person name="Vanacova S."/>
            <person name="Villalvazo M."/>
            <person name="Haas B.J."/>
            <person name="Pertea M."/>
            <person name="Feldblyum T.V."/>
            <person name="Utterback T.R."/>
            <person name="Shu C.L."/>
            <person name="Osoegawa K."/>
            <person name="de Jong P.J."/>
            <person name="Hrdy I."/>
            <person name="Horvathova L."/>
            <person name="Zubacova Z."/>
            <person name="Dolezal P."/>
            <person name="Malik S.B."/>
            <person name="Logsdon J.M. Jr."/>
            <person name="Henze K."/>
            <person name="Gupta A."/>
            <person name="Wang C.C."/>
            <person name="Dunne R.L."/>
            <person name="Upcroft J.A."/>
            <person name="Upcroft P."/>
            <person name="White O."/>
            <person name="Salzberg S.L."/>
            <person name="Tang P."/>
            <person name="Chiu C.-H."/>
            <person name="Lee Y.-S."/>
            <person name="Embley T.M."/>
            <person name="Coombs G.H."/>
            <person name="Mottram J.C."/>
            <person name="Tachezy J."/>
            <person name="Fraser-Liggett C.M."/>
            <person name="Johnson P.J."/>
        </authorList>
    </citation>
    <scope>NUCLEOTIDE SEQUENCE [LARGE SCALE GENOMIC DNA]</scope>
    <source>
        <strain evidence="5">G3</strain>
    </source>
</reference>
<keyword evidence="1" id="KW-0479">Metal-binding</keyword>
<dbReference type="InterPro" id="IPR018247">
    <property type="entry name" value="EF_Hand_1_Ca_BS"/>
</dbReference>
<name>A2FCX5_TRIV3</name>
<proteinExistence type="predicted"/>
<evidence type="ECO:0000256" key="1">
    <source>
        <dbReference type="ARBA" id="ARBA00022723"/>
    </source>
</evidence>
<protein>
    <submittedName>
        <fullName evidence="5">EF hand family protein</fullName>
    </submittedName>
</protein>
<evidence type="ECO:0000313" key="6">
    <source>
        <dbReference type="Proteomes" id="UP000001542"/>
    </source>
</evidence>
<dbReference type="SMR" id="A2FCX5"/>
<keyword evidence="3" id="KW-0106">Calcium</keyword>
<dbReference type="SUPFAM" id="SSF47473">
    <property type="entry name" value="EF-hand"/>
    <property type="match status" value="1"/>
</dbReference>
<keyword evidence="2" id="KW-0677">Repeat</keyword>
<feature type="domain" description="EF-hand" evidence="4">
    <location>
        <begin position="87"/>
        <end position="122"/>
    </location>
</feature>
<dbReference type="VEuPathDB" id="TrichDB:TVAGG3_0417930"/>
<dbReference type="KEGG" id="tva:4755042"/>
<accession>A2FCX5</accession>
<dbReference type="Pfam" id="PF13499">
    <property type="entry name" value="EF-hand_7"/>
    <property type="match status" value="2"/>
</dbReference>
<dbReference type="GO" id="GO:0005509">
    <property type="term" value="F:calcium ion binding"/>
    <property type="evidence" value="ECO:0000318"/>
    <property type="project" value="GO_Central"/>
</dbReference>